<proteinExistence type="predicted"/>
<sequence length="181" mass="21112">MRKVEVVPHHPAWSERFEEEAQKLREVFGEELIRVYHIGSTSVPGLEAKPVIDLLPVVKEISRVDRFRPPMEALGYEAMGEYGIPGRRFFRKGGENRTHHVHVFEEGHSDIRRHLAFRDYLRTHPEEAARYGALKQRLAHRFPTDLKAYMDGKDGLIKEIEALALQWHREKHREGKMTPSS</sequence>
<dbReference type="PANTHER" id="PTHR34822">
    <property type="entry name" value="GRPB DOMAIN PROTEIN (AFU_ORTHOLOGUE AFUA_1G01530)"/>
    <property type="match status" value="1"/>
</dbReference>
<evidence type="ECO:0000313" key="1">
    <source>
        <dbReference type="EMBL" id="MFC4076229.1"/>
    </source>
</evidence>
<dbReference type="InterPro" id="IPR007344">
    <property type="entry name" value="GrpB/CoaE"/>
</dbReference>
<dbReference type="RefSeq" id="WP_380702891.1">
    <property type="nucleotide sequence ID" value="NZ_JBHSAP010000007.1"/>
</dbReference>
<dbReference type="InterPro" id="IPR043519">
    <property type="entry name" value="NT_sf"/>
</dbReference>
<evidence type="ECO:0000313" key="2">
    <source>
        <dbReference type="Proteomes" id="UP001595843"/>
    </source>
</evidence>
<reference evidence="2" key="1">
    <citation type="journal article" date="2019" name="Int. J. Syst. Evol. Microbiol.">
        <title>The Global Catalogue of Microorganisms (GCM) 10K type strain sequencing project: providing services to taxonomists for standard genome sequencing and annotation.</title>
        <authorList>
            <consortium name="The Broad Institute Genomics Platform"/>
            <consortium name="The Broad Institute Genome Sequencing Center for Infectious Disease"/>
            <person name="Wu L."/>
            <person name="Ma J."/>
        </authorList>
    </citation>
    <scope>NUCLEOTIDE SEQUENCE [LARGE SCALE GENOMIC DNA]</scope>
    <source>
        <strain evidence="2">IBRC-M 10813</strain>
    </source>
</reference>
<comment type="caution">
    <text evidence="1">The sequence shown here is derived from an EMBL/GenBank/DDBJ whole genome shotgun (WGS) entry which is preliminary data.</text>
</comment>
<dbReference type="Pfam" id="PF04229">
    <property type="entry name" value="GrpB"/>
    <property type="match status" value="1"/>
</dbReference>
<protein>
    <submittedName>
        <fullName evidence="1">GrpB family protein</fullName>
    </submittedName>
</protein>
<dbReference type="Gene3D" id="3.30.460.10">
    <property type="entry name" value="Beta Polymerase, domain 2"/>
    <property type="match status" value="1"/>
</dbReference>
<dbReference type="Proteomes" id="UP001595843">
    <property type="component" value="Unassembled WGS sequence"/>
</dbReference>
<dbReference type="EMBL" id="JBHSAP010000007">
    <property type="protein sequence ID" value="MFC4076229.1"/>
    <property type="molecule type" value="Genomic_DNA"/>
</dbReference>
<gene>
    <name evidence="1" type="ORF">ACFOUO_05325</name>
</gene>
<organism evidence="1 2">
    <name type="scientific">Salinithrix halophila</name>
    <dbReference type="NCBI Taxonomy" id="1485204"/>
    <lineage>
        <taxon>Bacteria</taxon>
        <taxon>Bacillati</taxon>
        <taxon>Bacillota</taxon>
        <taxon>Bacilli</taxon>
        <taxon>Bacillales</taxon>
        <taxon>Thermoactinomycetaceae</taxon>
        <taxon>Salinithrix</taxon>
    </lineage>
</organism>
<name>A0ABV8JJV1_9BACL</name>
<accession>A0ABV8JJV1</accession>
<dbReference type="PANTHER" id="PTHR34822:SF1">
    <property type="entry name" value="GRPB FAMILY PROTEIN"/>
    <property type="match status" value="1"/>
</dbReference>
<dbReference type="SUPFAM" id="SSF81301">
    <property type="entry name" value="Nucleotidyltransferase"/>
    <property type="match status" value="1"/>
</dbReference>
<keyword evidence="2" id="KW-1185">Reference proteome</keyword>